<comment type="caution">
    <text evidence="1">The sequence shown here is derived from an EMBL/GenBank/DDBJ whole genome shotgun (WGS) entry which is preliminary data.</text>
</comment>
<name>X1KKX5_9ZZZZ</name>
<dbReference type="AlphaFoldDB" id="X1KKX5"/>
<evidence type="ECO:0000313" key="1">
    <source>
        <dbReference type="EMBL" id="GAH90794.1"/>
    </source>
</evidence>
<proteinExistence type="predicted"/>
<dbReference type="EMBL" id="BARV01002294">
    <property type="protein sequence ID" value="GAH90794.1"/>
    <property type="molecule type" value="Genomic_DNA"/>
</dbReference>
<gene>
    <name evidence="1" type="ORF">S06H3_06028</name>
</gene>
<protein>
    <submittedName>
        <fullName evidence="1">Uncharacterized protein</fullName>
    </submittedName>
</protein>
<feature type="non-terminal residue" evidence="1">
    <location>
        <position position="1"/>
    </location>
</feature>
<organism evidence="1">
    <name type="scientific">marine sediment metagenome</name>
    <dbReference type="NCBI Taxonomy" id="412755"/>
    <lineage>
        <taxon>unclassified sequences</taxon>
        <taxon>metagenomes</taxon>
        <taxon>ecological metagenomes</taxon>
    </lineage>
</organism>
<reference evidence="1" key="1">
    <citation type="journal article" date="2014" name="Front. Microbiol.">
        <title>High frequency of phylogenetically diverse reductive dehalogenase-homologous genes in deep subseafloor sedimentary metagenomes.</title>
        <authorList>
            <person name="Kawai M."/>
            <person name="Futagami T."/>
            <person name="Toyoda A."/>
            <person name="Takaki Y."/>
            <person name="Nishi S."/>
            <person name="Hori S."/>
            <person name="Arai W."/>
            <person name="Tsubouchi T."/>
            <person name="Morono Y."/>
            <person name="Uchiyama I."/>
            <person name="Ito T."/>
            <person name="Fujiyama A."/>
            <person name="Inagaki F."/>
            <person name="Takami H."/>
        </authorList>
    </citation>
    <scope>NUCLEOTIDE SEQUENCE</scope>
    <source>
        <strain evidence="1">Expedition CK06-06</strain>
    </source>
</reference>
<sequence>AINSASASGGDSSVTVFASVITGGIDATKTNGSATEISITATNVVCIDYKYRMEEKVDIAVKSAQERRMKLYGAYEVLLKIGLEEEEKKK</sequence>
<accession>X1KKX5</accession>